<accession>A0A140L9T7</accession>
<evidence type="ECO:0000256" key="2">
    <source>
        <dbReference type="ARBA" id="ARBA00022448"/>
    </source>
</evidence>
<dbReference type="InParanoid" id="A0A140L9T7"/>
<comment type="caution">
    <text evidence="13">The sequence shown here is derived from an EMBL/GenBank/DDBJ whole genome shotgun (WGS) entry which is preliminary data.</text>
</comment>
<dbReference type="InterPro" id="IPR017871">
    <property type="entry name" value="ABC_transporter-like_CS"/>
</dbReference>
<evidence type="ECO:0000256" key="4">
    <source>
        <dbReference type="ARBA" id="ARBA00022692"/>
    </source>
</evidence>
<dbReference type="InterPro" id="IPR011527">
    <property type="entry name" value="ABC1_TM_dom"/>
</dbReference>
<keyword evidence="8 10" id="KW-0472">Membrane</keyword>
<dbReference type="GO" id="GO:0005886">
    <property type="term" value="C:plasma membrane"/>
    <property type="evidence" value="ECO:0007669"/>
    <property type="project" value="UniProtKB-SubCell"/>
</dbReference>
<evidence type="ECO:0000256" key="5">
    <source>
        <dbReference type="ARBA" id="ARBA00022741"/>
    </source>
</evidence>
<feature type="transmembrane region" description="Helical" evidence="10">
    <location>
        <begin position="50"/>
        <end position="70"/>
    </location>
</feature>
<dbReference type="InterPro" id="IPR039421">
    <property type="entry name" value="Type_1_exporter"/>
</dbReference>
<feature type="domain" description="ABC transporter" evidence="11">
    <location>
        <begin position="381"/>
        <end position="615"/>
    </location>
</feature>
<evidence type="ECO:0000313" key="13">
    <source>
        <dbReference type="EMBL" id="KXG77312.1"/>
    </source>
</evidence>
<dbReference type="GO" id="GO:0005524">
    <property type="term" value="F:ATP binding"/>
    <property type="evidence" value="ECO:0007669"/>
    <property type="project" value="UniProtKB-KW"/>
</dbReference>
<evidence type="ECO:0000256" key="6">
    <source>
        <dbReference type="ARBA" id="ARBA00022840"/>
    </source>
</evidence>
<feature type="domain" description="ABC transmembrane type-1" evidence="12">
    <location>
        <begin position="55"/>
        <end position="348"/>
    </location>
</feature>
<feature type="transmembrane region" description="Helical" evidence="10">
    <location>
        <begin position="181"/>
        <end position="201"/>
    </location>
</feature>
<feature type="transmembrane region" description="Helical" evidence="10">
    <location>
        <begin position="108"/>
        <end position="130"/>
    </location>
</feature>
<comment type="subcellular location">
    <subcellularLocation>
        <location evidence="1">Cell membrane</location>
        <topology evidence="1">Multi-pass membrane protein</topology>
    </subcellularLocation>
</comment>
<dbReference type="PROSITE" id="PS50929">
    <property type="entry name" value="ABC_TM1F"/>
    <property type="match status" value="1"/>
</dbReference>
<dbReference type="CDD" id="cd18547">
    <property type="entry name" value="ABC_6TM_Tm288_like"/>
    <property type="match status" value="1"/>
</dbReference>
<keyword evidence="7 10" id="KW-1133">Transmembrane helix</keyword>
<dbReference type="Pfam" id="PF00005">
    <property type="entry name" value="ABC_tran"/>
    <property type="match status" value="1"/>
</dbReference>
<dbReference type="OrthoDB" id="9762517at2"/>
<proteinExistence type="predicted"/>
<evidence type="ECO:0000259" key="12">
    <source>
        <dbReference type="PROSITE" id="PS50929"/>
    </source>
</evidence>
<evidence type="ECO:0000256" key="8">
    <source>
        <dbReference type="ARBA" id="ARBA00023136"/>
    </source>
</evidence>
<organism evidence="13 14">
    <name type="scientific">Fervidicola ferrireducens</name>
    <dbReference type="NCBI Taxonomy" id="520764"/>
    <lineage>
        <taxon>Bacteria</taxon>
        <taxon>Bacillati</taxon>
        <taxon>Bacillota</taxon>
        <taxon>Clostridia</taxon>
        <taxon>Thermosediminibacterales</taxon>
        <taxon>Thermosediminibacteraceae</taxon>
        <taxon>Fervidicola</taxon>
    </lineage>
</organism>
<dbReference type="CDD" id="cd03254">
    <property type="entry name" value="ABCC_Glucan_exporter_like"/>
    <property type="match status" value="1"/>
</dbReference>
<dbReference type="Proteomes" id="UP000070427">
    <property type="component" value="Unassembled WGS sequence"/>
</dbReference>
<dbReference type="SUPFAM" id="SSF90123">
    <property type="entry name" value="ABC transporter transmembrane region"/>
    <property type="match status" value="1"/>
</dbReference>
<keyword evidence="14" id="KW-1185">Reference proteome</keyword>
<feature type="transmembrane region" description="Helical" evidence="10">
    <location>
        <begin position="284"/>
        <end position="313"/>
    </location>
</feature>
<evidence type="ECO:0000256" key="9">
    <source>
        <dbReference type="SAM" id="MobiDB-lite"/>
    </source>
</evidence>
<keyword evidence="3" id="KW-1003">Cell membrane</keyword>
<evidence type="ECO:0000313" key="14">
    <source>
        <dbReference type="Proteomes" id="UP000070427"/>
    </source>
</evidence>
<dbReference type="InterPro" id="IPR003439">
    <property type="entry name" value="ABC_transporter-like_ATP-bd"/>
</dbReference>
<dbReference type="Gene3D" id="1.20.1560.10">
    <property type="entry name" value="ABC transporter type 1, transmembrane domain"/>
    <property type="match status" value="1"/>
</dbReference>
<dbReference type="PROSITE" id="PS00211">
    <property type="entry name" value="ABC_TRANSPORTER_1"/>
    <property type="match status" value="1"/>
</dbReference>
<protein>
    <submittedName>
        <fullName evidence="13">Putative ABC transporter ATP-binding protein</fullName>
    </submittedName>
</protein>
<reference evidence="13 14" key="1">
    <citation type="submission" date="2015-12" db="EMBL/GenBank/DDBJ databases">
        <title>Draft genome sequnece of Fervidicola ferrireducens strain Y170.</title>
        <authorList>
            <person name="Patel B.K."/>
        </authorList>
    </citation>
    <scope>NUCLEOTIDE SEQUENCE [LARGE SCALE GENOMIC DNA]</scope>
    <source>
        <strain evidence="13 14">Y170</strain>
    </source>
</reference>
<dbReference type="PANTHER" id="PTHR43394">
    <property type="entry name" value="ATP-DEPENDENT PERMEASE MDL1, MITOCHONDRIAL"/>
    <property type="match status" value="1"/>
</dbReference>
<dbReference type="GO" id="GO:0016887">
    <property type="term" value="F:ATP hydrolysis activity"/>
    <property type="evidence" value="ECO:0007669"/>
    <property type="project" value="InterPro"/>
</dbReference>
<dbReference type="PANTHER" id="PTHR43394:SF1">
    <property type="entry name" value="ATP-BINDING CASSETTE SUB-FAMILY B MEMBER 10, MITOCHONDRIAL"/>
    <property type="match status" value="1"/>
</dbReference>
<dbReference type="STRING" id="520764.AN618_12090"/>
<dbReference type="Gene3D" id="3.40.50.300">
    <property type="entry name" value="P-loop containing nucleotide triphosphate hydrolases"/>
    <property type="match status" value="1"/>
</dbReference>
<dbReference type="EMBL" id="LOED01000012">
    <property type="protein sequence ID" value="KXG77312.1"/>
    <property type="molecule type" value="Genomic_DNA"/>
</dbReference>
<dbReference type="FunCoup" id="A0A140L9T7">
    <property type="interactions" value="283"/>
</dbReference>
<gene>
    <name evidence="13" type="ORF">AN618_12090</name>
</gene>
<sequence length="621" mass="69099">MSIGPRGPMFHGRRPGPRGFVGGPPMVRPAEKPKDLKGTLKRLLKYLRPYFFQIAIVFVLVVLANVFNVFGPRIMGDITTELFKGVVAKRTGLGSKIDFGYILQKLTLLAALYISAAFFTYIQHYLMAVVSQRMVFSLRNEVMGKLTKLPLKFFDSRTYGDVLSRITNDIDNISTTLQQSILQLLSAVVTLLGIVAMMLAISPVLTFITLLTLPLSIAATMSIASRSQRLFSKQQAVLGNLTGHVEETYGGFNVIKAFNREGDFVRAFVEMNEKLYDASWRAQFLSGIIMPLMNFISNIGYVIVCAAGGIFVIRRVLEIGDVQAFIQYSRQFNHPITQTANITNIIQSTIASAERVFEILDEEEETPDNPKLVLKDVKGCVKFENVSFSYREDVPLIEDLNVEVKPGQKVAIVGPTGAGKTTIVNLLMRFYEIKKGRITVDGVDIRDISRENLRKIFGMVLQDTWLFSGTIRENIAYGKEGATEEEIINAAKAAHAHHFIKTLPGGYDAVLNEEASNISQGQKQLITIARAFLANPEILILDEATSNVDTVTEIYIQKALKNLMKGRTSFVIAHRLSTVKDADMILVINNGRIIEKGTHEELVKKGGFYAELYKSQFAVTS</sequence>
<evidence type="ECO:0000256" key="10">
    <source>
        <dbReference type="SAM" id="Phobius"/>
    </source>
</evidence>
<keyword evidence="2" id="KW-0813">Transport</keyword>
<dbReference type="SMART" id="SM00382">
    <property type="entry name" value="AAA"/>
    <property type="match status" value="1"/>
</dbReference>
<name>A0A140L9T7_9FIRM</name>
<dbReference type="FunFam" id="3.40.50.300:FF:000287">
    <property type="entry name" value="Multidrug ABC transporter ATP-binding protein"/>
    <property type="match status" value="1"/>
</dbReference>
<evidence type="ECO:0000256" key="1">
    <source>
        <dbReference type="ARBA" id="ARBA00004651"/>
    </source>
</evidence>
<dbReference type="InterPro" id="IPR027417">
    <property type="entry name" value="P-loop_NTPase"/>
</dbReference>
<dbReference type="GO" id="GO:0015421">
    <property type="term" value="F:ABC-type oligopeptide transporter activity"/>
    <property type="evidence" value="ECO:0007669"/>
    <property type="project" value="TreeGrafter"/>
</dbReference>
<dbReference type="RefSeq" id="WP_157081643.1">
    <property type="nucleotide sequence ID" value="NZ_LOED01000012.1"/>
</dbReference>
<dbReference type="Pfam" id="PF00664">
    <property type="entry name" value="ABC_membrane"/>
    <property type="match status" value="1"/>
</dbReference>
<feature type="compositionally biased region" description="Low complexity" evidence="9">
    <location>
        <begin position="1"/>
        <end position="10"/>
    </location>
</feature>
<dbReference type="PROSITE" id="PS50893">
    <property type="entry name" value="ABC_TRANSPORTER_2"/>
    <property type="match status" value="1"/>
</dbReference>
<keyword evidence="4 10" id="KW-0812">Transmembrane</keyword>
<keyword evidence="6 13" id="KW-0067">ATP-binding</keyword>
<dbReference type="InterPro" id="IPR003593">
    <property type="entry name" value="AAA+_ATPase"/>
</dbReference>
<evidence type="ECO:0000256" key="7">
    <source>
        <dbReference type="ARBA" id="ARBA00022989"/>
    </source>
</evidence>
<feature type="region of interest" description="Disordered" evidence="9">
    <location>
        <begin position="1"/>
        <end position="24"/>
    </location>
</feature>
<dbReference type="PATRIC" id="fig|520764.3.peg.1250"/>
<dbReference type="InterPro" id="IPR036640">
    <property type="entry name" value="ABC1_TM_sf"/>
</dbReference>
<keyword evidence="5" id="KW-0547">Nucleotide-binding</keyword>
<evidence type="ECO:0000259" key="11">
    <source>
        <dbReference type="PROSITE" id="PS50893"/>
    </source>
</evidence>
<dbReference type="AlphaFoldDB" id="A0A140L9T7"/>
<evidence type="ECO:0000256" key="3">
    <source>
        <dbReference type="ARBA" id="ARBA00022475"/>
    </source>
</evidence>
<dbReference type="SUPFAM" id="SSF52540">
    <property type="entry name" value="P-loop containing nucleoside triphosphate hydrolases"/>
    <property type="match status" value="1"/>
</dbReference>
<dbReference type="FunFam" id="1.20.1560.10:FF:000011">
    <property type="entry name" value="Multidrug ABC transporter ATP-binding protein"/>
    <property type="match status" value="1"/>
</dbReference>